<dbReference type="InterPro" id="IPR011006">
    <property type="entry name" value="CheY-like_superfamily"/>
</dbReference>
<keyword evidence="13" id="KW-1185">Reference proteome</keyword>
<evidence type="ECO:0000256" key="7">
    <source>
        <dbReference type="ARBA" id="ARBA00023163"/>
    </source>
</evidence>
<proteinExistence type="predicted"/>
<comment type="caution">
    <text evidence="12">The sequence shown here is derived from an EMBL/GenBank/DDBJ whole genome shotgun (WGS) entry which is preliminary data.</text>
</comment>
<dbReference type="Pfam" id="PF00486">
    <property type="entry name" value="Trans_reg_C"/>
    <property type="match status" value="1"/>
</dbReference>
<dbReference type="PANTHER" id="PTHR48111">
    <property type="entry name" value="REGULATOR OF RPOS"/>
    <property type="match status" value="1"/>
</dbReference>
<keyword evidence="6 9" id="KW-0238">DNA-binding</keyword>
<evidence type="ECO:0000256" key="8">
    <source>
        <dbReference type="PROSITE-ProRule" id="PRU00169"/>
    </source>
</evidence>
<feature type="modified residue" description="4-aspartylphosphate" evidence="8">
    <location>
        <position position="59"/>
    </location>
</feature>
<reference evidence="12 13" key="1">
    <citation type="submission" date="2020-06" db="EMBL/GenBank/DDBJ databases">
        <title>Rheinheimera sp. nov., a marine bacterium isolated from coastal.</title>
        <authorList>
            <person name="Yu Q."/>
            <person name="Qi Y."/>
            <person name="Pu J."/>
        </authorList>
    </citation>
    <scope>NUCLEOTIDE SEQUENCE [LARGE SCALE GENOMIC DNA]</scope>
    <source>
        <strain evidence="12 13">YQF-2</strain>
    </source>
</reference>
<dbReference type="SUPFAM" id="SSF52172">
    <property type="entry name" value="CheY-like"/>
    <property type="match status" value="1"/>
</dbReference>
<dbReference type="Pfam" id="PF00072">
    <property type="entry name" value="Response_reg"/>
    <property type="match status" value="1"/>
</dbReference>
<keyword evidence="7" id="KW-0804">Transcription</keyword>
<organism evidence="12 13">
    <name type="scientific">Rheinheimera lutimaris</name>
    <dbReference type="NCBI Taxonomy" id="2740584"/>
    <lineage>
        <taxon>Bacteria</taxon>
        <taxon>Pseudomonadati</taxon>
        <taxon>Pseudomonadota</taxon>
        <taxon>Gammaproteobacteria</taxon>
        <taxon>Chromatiales</taxon>
        <taxon>Chromatiaceae</taxon>
        <taxon>Rheinheimera</taxon>
    </lineage>
</organism>
<dbReference type="GO" id="GO:0000156">
    <property type="term" value="F:phosphorelay response regulator activity"/>
    <property type="evidence" value="ECO:0007669"/>
    <property type="project" value="TreeGrafter"/>
</dbReference>
<evidence type="ECO:0000256" key="5">
    <source>
        <dbReference type="ARBA" id="ARBA00023015"/>
    </source>
</evidence>
<dbReference type="Proteomes" id="UP000523161">
    <property type="component" value="Unassembled WGS sequence"/>
</dbReference>
<dbReference type="GO" id="GO:0032993">
    <property type="term" value="C:protein-DNA complex"/>
    <property type="evidence" value="ECO:0007669"/>
    <property type="project" value="TreeGrafter"/>
</dbReference>
<dbReference type="PANTHER" id="PTHR48111:SF39">
    <property type="entry name" value="TRANSCRIPTIONAL REGULATORY PROTEIN CPXR"/>
    <property type="match status" value="1"/>
</dbReference>
<protein>
    <submittedName>
        <fullName evidence="12">Response regulator transcription factor</fullName>
    </submittedName>
</protein>
<evidence type="ECO:0000256" key="1">
    <source>
        <dbReference type="ARBA" id="ARBA00004496"/>
    </source>
</evidence>
<evidence type="ECO:0000313" key="12">
    <source>
        <dbReference type="EMBL" id="NRQ41776.1"/>
    </source>
</evidence>
<dbReference type="PROSITE" id="PS51755">
    <property type="entry name" value="OMPR_PHOB"/>
    <property type="match status" value="1"/>
</dbReference>
<keyword evidence="3 8" id="KW-0597">Phosphoprotein</keyword>
<dbReference type="InterPro" id="IPR036388">
    <property type="entry name" value="WH-like_DNA-bd_sf"/>
</dbReference>
<evidence type="ECO:0000256" key="4">
    <source>
        <dbReference type="ARBA" id="ARBA00023012"/>
    </source>
</evidence>
<dbReference type="GO" id="GO:0000976">
    <property type="term" value="F:transcription cis-regulatory region binding"/>
    <property type="evidence" value="ECO:0007669"/>
    <property type="project" value="TreeGrafter"/>
</dbReference>
<sequence>MPATTSYNKTLLVIEDDAQMRQQLQLLLQNHGYQPDIAADGESGASMALTGSYDLILLDIRLPGIDGFNVLQLLRQRANTPVIIVSACGAEADRIQGFTHGADDYLAKPYSFAELLLRIEAVLRRSQPQAAVWQLQYQELTLDRRSQSASCYEQLLMLTPVEFRLLWALAQQPQQVLSKRVLYPLVLDRNFTEHDRSLDMHLSRLRKKLSSCGFNTERLVTLHGKGFRLL</sequence>
<dbReference type="InterPro" id="IPR039420">
    <property type="entry name" value="WalR-like"/>
</dbReference>
<feature type="DNA-binding region" description="OmpR/PhoB-type" evidence="9">
    <location>
        <begin position="132"/>
        <end position="230"/>
    </location>
</feature>
<dbReference type="GO" id="GO:0005829">
    <property type="term" value="C:cytosol"/>
    <property type="evidence" value="ECO:0007669"/>
    <property type="project" value="TreeGrafter"/>
</dbReference>
<evidence type="ECO:0000256" key="6">
    <source>
        <dbReference type="ARBA" id="ARBA00023125"/>
    </source>
</evidence>
<dbReference type="Gene3D" id="3.40.50.2300">
    <property type="match status" value="1"/>
</dbReference>
<keyword evidence="2" id="KW-0963">Cytoplasm</keyword>
<dbReference type="SMART" id="SM00862">
    <property type="entry name" value="Trans_reg_C"/>
    <property type="match status" value="1"/>
</dbReference>
<dbReference type="InterPro" id="IPR001867">
    <property type="entry name" value="OmpR/PhoB-type_DNA-bd"/>
</dbReference>
<comment type="subcellular location">
    <subcellularLocation>
        <location evidence="1">Cytoplasm</location>
    </subcellularLocation>
</comment>
<accession>A0A7Y5EHZ3</accession>
<evidence type="ECO:0000256" key="3">
    <source>
        <dbReference type="ARBA" id="ARBA00022553"/>
    </source>
</evidence>
<keyword evidence="5" id="KW-0805">Transcription regulation</keyword>
<dbReference type="Gene3D" id="1.10.10.10">
    <property type="entry name" value="Winged helix-like DNA-binding domain superfamily/Winged helix DNA-binding domain"/>
    <property type="match status" value="1"/>
</dbReference>
<keyword evidence="4" id="KW-0902">Two-component regulatory system</keyword>
<evidence type="ECO:0000313" key="13">
    <source>
        <dbReference type="Proteomes" id="UP000523161"/>
    </source>
</evidence>
<name>A0A7Y5EHZ3_9GAMM</name>
<dbReference type="GO" id="GO:0006355">
    <property type="term" value="P:regulation of DNA-templated transcription"/>
    <property type="evidence" value="ECO:0007669"/>
    <property type="project" value="InterPro"/>
</dbReference>
<dbReference type="SMART" id="SM00448">
    <property type="entry name" value="REC"/>
    <property type="match status" value="1"/>
</dbReference>
<gene>
    <name evidence="12" type="ORF">HRH59_04220</name>
</gene>
<dbReference type="InterPro" id="IPR001789">
    <property type="entry name" value="Sig_transdc_resp-reg_receiver"/>
</dbReference>
<dbReference type="CDD" id="cd00383">
    <property type="entry name" value="trans_reg_C"/>
    <property type="match status" value="1"/>
</dbReference>
<evidence type="ECO:0000256" key="2">
    <source>
        <dbReference type="ARBA" id="ARBA00022490"/>
    </source>
</evidence>
<dbReference type="EMBL" id="JABSOD010000003">
    <property type="protein sequence ID" value="NRQ41776.1"/>
    <property type="molecule type" value="Genomic_DNA"/>
</dbReference>
<dbReference type="PROSITE" id="PS50110">
    <property type="entry name" value="RESPONSE_REGULATORY"/>
    <property type="match status" value="1"/>
</dbReference>
<dbReference type="RefSeq" id="WP_173500023.1">
    <property type="nucleotide sequence ID" value="NZ_JABSOD010000003.1"/>
</dbReference>
<feature type="domain" description="OmpR/PhoB-type" evidence="11">
    <location>
        <begin position="132"/>
        <end position="230"/>
    </location>
</feature>
<evidence type="ECO:0000259" key="11">
    <source>
        <dbReference type="PROSITE" id="PS51755"/>
    </source>
</evidence>
<dbReference type="AlphaFoldDB" id="A0A7Y5EHZ3"/>
<dbReference type="Gene3D" id="6.10.250.690">
    <property type="match status" value="1"/>
</dbReference>
<feature type="domain" description="Response regulatory" evidence="10">
    <location>
        <begin position="10"/>
        <end position="123"/>
    </location>
</feature>
<evidence type="ECO:0000256" key="9">
    <source>
        <dbReference type="PROSITE-ProRule" id="PRU01091"/>
    </source>
</evidence>
<evidence type="ECO:0000259" key="10">
    <source>
        <dbReference type="PROSITE" id="PS50110"/>
    </source>
</evidence>